<evidence type="ECO:0000256" key="1">
    <source>
        <dbReference type="SAM" id="MobiDB-lite"/>
    </source>
</evidence>
<evidence type="ECO:0000313" key="2">
    <source>
        <dbReference type="EMBL" id="CAA7036195.1"/>
    </source>
</evidence>
<feature type="region of interest" description="Disordered" evidence="1">
    <location>
        <begin position="1"/>
        <end position="101"/>
    </location>
</feature>
<sequence length="180" mass="20289">MSVGKTIPSSTQHNGSPLFTRSTFQEENKTPTSAVPLISQRRTTRPRKLMADLSKLPTIEKQTKVRRAPSKPRQNIARDDDDIIDEDRPHNYPDLLVSSEDDEGKYDHIFQCSSPETTDDEHCDDQISCSQDSPSIEYNDEGDIHTGALIAMLSFGMGNEFAVKEGQRIQYSRFAVSRVK</sequence>
<dbReference type="Proteomes" id="UP000467841">
    <property type="component" value="Unassembled WGS sequence"/>
</dbReference>
<dbReference type="EMBL" id="CACVBM020001163">
    <property type="protein sequence ID" value="CAA7036195.1"/>
    <property type="molecule type" value="Genomic_DNA"/>
</dbReference>
<name>A0A6D2JH52_9BRAS</name>
<reference evidence="2" key="1">
    <citation type="submission" date="2020-01" db="EMBL/GenBank/DDBJ databases">
        <authorList>
            <person name="Mishra B."/>
        </authorList>
    </citation>
    <scope>NUCLEOTIDE SEQUENCE [LARGE SCALE GENOMIC DNA]</scope>
</reference>
<accession>A0A6D2JH52</accession>
<keyword evidence="3" id="KW-1185">Reference proteome</keyword>
<feature type="compositionally biased region" description="Polar residues" evidence="1">
    <location>
        <begin position="7"/>
        <end position="23"/>
    </location>
</feature>
<protein>
    <submittedName>
        <fullName evidence="2">Uncharacterized protein</fullName>
    </submittedName>
</protein>
<dbReference type="AlphaFoldDB" id="A0A6D2JH52"/>
<gene>
    <name evidence="2" type="ORF">MERR_LOCUS23430</name>
</gene>
<evidence type="ECO:0000313" key="3">
    <source>
        <dbReference type="Proteomes" id="UP000467841"/>
    </source>
</evidence>
<proteinExistence type="predicted"/>
<comment type="caution">
    <text evidence="2">The sequence shown here is derived from an EMBL/GenBank/DDBJ whole genome shotgun (WGS) entry which is preliminary data.</text>
</comment>
<organism evidence="2 3">
    <name type="scientific">Microthlaspi erraticum</name>
    <dbReference type="NCBI Taxonomy" id="1685480"/>
    <lineage>
        <taxon>Eukaryota</taxon>
        <taxon>Viridiplantae</taxon>
        <taxon>Streptophyta</taxon>
        <taxon>Embryophyta</taxon>
        <taxon>Tracheophyta</taxon>
        <taxon>Spermatophyta</taxon>
        <taxon>Magnoliopsida</taxon>
        <taxon>eudicotyledons</taxon>
        <taxon>Gunneridae</taxon>
        <taxon>Pentapetalae</taxon>
        <taxon>rosids</taxon>
        <taxon>malvids</taxon>
        <taxon>Brassicales</taxon>
        <taxon>Brassicaceae</taxon>
        <taxon>Coluteocarpeae</taxon>
        <taxon>Microthlaspi</taxon>
    </lineage>
</organism>